<evidence type="ECO:0000313" key="9">
    <source>
        <dbReference type="Proteomes" id="UP000255091"/>
    </source>
</evidence>
<accession>A0A0D1HMB3</accession>
<evidence type="ECO:0000313" key="11">
    <source>
        <dbReference type="Proteomes" id="UP000502818"/>
    </source>
</evidence>
<evidence type="ECO:0000313" key="5">
    <source>
        <dbReference type="EMBL" id="QJR07234.1"/>
    </source>
</evidence>
<evidence type="ECO:0000313" key="4">
    <source>
        <dbReference type="EMBL" id="PPJ73630.1"/>
    </source>
</evidence>
<evidence type="ECO:0000313" key="8">
    <source>
        <dbReference type="Proteomes" id="UP000238775"/>
    </source>
</evidence>
<dbReference type="RefSeq" id="WP_000872155.1">
    <property type="nucleotide sequence ID" value="NZ_AP017891.1"/>
</dbReference>
<feature type="compositionally biased region" description="Basic and acidic residues" evidence="1">
    <location>
        <begin position="155"/>
        <end position="174"/>
    </location>
</feature>
<dbReference type="EMBL" id="JXIG01000623">
    <property type="protein sequence ID" value="KIT97402.1"/>
    <property type="molecule type" value="Genomic_DNA"/>
</dbReference>
<dbReference type="Proteomes" id="UP000032274">
    <property type="component" value="Unassembled WGS sequence"/>
</dbReference>
<evidence type="ECO:0000313" key="10">
    <source>
        <dbReference type="Proteomes" id="UP000463077"/>
    </source>
</evidence>
<dbReference type="Proteomes" id="UP000255091">
    <property type="component" value="Unassembled WGS sequence"/>
</dbReference>
<proteinExistence type="predicted"/>
<gene>
    <name evidence="6" type="primary">ylbN</name>
    <name evidence="4" type="ORF">CV021_09710</name>
    <name evidence="3" type="ORF">GAY54_09515</name>
    <name evidence="5" type="ORF">HH313_001072</name>
    <name evidence="6" type="ORF">NCTC6133_01351</name>
    <name evidence="2" type="ORF">QU38_05890</name>
</gene>
<dbReference type="Proteomes" id="UP000502818">
    <property type="component" value="Chromosome"/>
</dbReference>
<reference evidence="4 8" key="2">
    <citation type="submission" date="2017-11" db="EMBL/GenBank/DDBJ databases">
        <authorList>
            <person name="Founou R.C."/>
            <person name="Founou L."/>
            <person name="Allam M."/>
            <person name="Ismail A."/>
            <person name="Essack S.Y."/>
        </authorList>
    </citation>
    <scope>NUCLEOTIDE SEQUENCE [LARGE SCALE GENOMIC DNA]</scope>
    <source>
        <strain evidence="4 8">G703N2B1</strain>
    </source>
</reference>
<dbReference type="OMA" id="KWTIYQL"/>
<reference evidence="5 11" key="5">
    <citation type="submission" date="2020-04" db="EMBL/GenBank/DDBJ databases">
        <authorList>
            <person name="Kim J.-M."/>
            <person name="Chung S.H."/>
            <person name="Kim I."/>
            <person name="Kim J.-S."/>
        </authorList>
    </citation>
    <scope>NUCLEOTIDE SEQUENCE [LARGE SCALE GENOMIC DNA]</scope>
    <source>
        <strain evidence="5">HL20709</strain>
    </source>
</reference>
<dbReference type="GO" id="GO:0003677">
    <property type="term" value="F:DNA binding"/>
    <property type="evidence" value="ECO:0007669"/>
    <property type="project" value="UniProtKB-KW"/>
</dbReference>
<name>A0A0D1HMB3_STAAU</name>
<evidence type="ECO:0000313" key="7">
    <source>
        <dbReference type="Proteomes" id="UP000032274"/>
    </source>
</evidence>
<organism evidence="6 9">
    <name type="scientific">Staphylococcus aureus</name>
    <dbReference type="NCBI Taxonomy" id="1280"/>
    <lineage>
        <taxon>Bacteria</taxon>
        <taxon>Bacillati</taxon>
        <taxon>Bacillota</taxon>
        <taxon>Bacilli</taxon>
        <taxon>Bacillales</taxon>
        <taxon>Staphylococcaceae</taxon>
        <taxon>Staphylococcus</taxon>
    </lineage>
</organism>
<reference evidence="6 9" key="3">
    <citation type="submission" date="2018-06" db="EMBL/GenBank/DDBJ databases">
        <authorList>
            <consortium name="Pathogen Informatics"/>
            <person name="Doyle S."/>
        </authorList>
    </citation>
    <scope>NUCLEOTIDE SEQUENCE [LARGE SCALE GENOMIC DNA]</scope>
    <source>
        <strain evidence="6 9">NCTC6133</strain>
    </source>
</reference>
<evidence type="ECO:0000256" key="1">
    <source>
        <dbReference type="SAM" id="MobiDB-lite"/>
    </source>
</evidence>
<reference evidence="3 10" key="4">
    <citation type="journal article" date="2019" name="Int. J. Infect. Dis.">
        <title>Characterization of a community-acquired methicillin-resistant sequence type 338 Staphylococcus aureus strain containing a staphylococcal cassette chromosome mec type VT.</title>
        <authorList>
            <person name="Chen Y."/>
            <person name="Hong J."/>
            <person name="Chen Y."/>
            <person name="Wang H."/>
            <person name="Yu Y."/>
            <person name="Qu T."/>
        </authorList>
    </citation>
    <scope>NUCLEOTIDE SEQUENCE [LARGE SCALE GENOMIC DNA]</scope>
    <source>
        <strain evidence="3 10">LJ05</strain>
    </source>
</reference>
<protein>
    <submittedName>
        <fullName evidence="2">DNA-binding protein</fullName>
    </submittedName>
    <submittedName>
        <fullName evidence="3">DUF177 domain-containing protein</fullName>
    </submittedName>
    <submittedName>
        <fullName evidence="6">YlbN-like protein</fullName>
    </submittedName>
</protein>
<evidence type="ECO:0000313" key="3">
    <source>
        <dbReference type="EMBL" id="MUG52791.1"/>
    </source>
</evidence>
<dbReference type="Proteomes" id="UP000238775">
    <property type="component" value="Unassembled WGS sequence"/>
</dbReference>
<sequence length="185" mass="21424">MKWSITQLRKYQGKPFEFDQTVSFDNLKESLDLIDLSPITIQGQLTIKSTEVVADIHITGTYTMPCARTLVPVKVPLDVTTTEVFDLEGYNQYNDDQDDVDEHYHIIKDGMVNLHDIVEDIVIIEKPMRAYSEQSDQMLTVGNGWEVIDEDQLDELAKQQEQDDSESRQVDPRLQKLQQLYDKEQ</sequence>
<dbReference type="AlphaFoldDB" id="A0A0D1HMB3"/>
<evidence type="ECO:0000313" key="6">
    <source>
        <dbReference type="EMBL" id="SUK40679.1"/>
    </source>
</evidence>
<keyword evidence="2" id="KW-0238">DNA-binding</keyword>
<dbReference type="KEGG" id="sams:NI36_05420"/>
<dbReference type="Pfam" id="PF02620">
    <property type="entry name" value="YceD"/>
    <property type="match status" value="1"/>
</dbReference>
<dbReference type="InterPro" id="IPR003772">
    <property type="entry name" value="YceD"/>
</dbReference>
<dbReference type="EMBL" id="UHAP01000001">
    <property type="protein sequence ID" value="SUK40679.1"/>
    <property type="molecule type" value="Genomic_DNA"/>
</dbReference>
<dbReference type="EMBL" id="PGWZ01000403">
    <property type="protein sequence ID" value="PPJ73630.1"/>
    <property type="molecule type" value="Genomic_DNA"/>
</dbReference>
<dbReference type="Proteomes" id="UP000463077">
    <property type="component" value="Unassembled WGS sequence"/>
</dbReference>
<feature type="region of interest" description="Disordered" evidence="1">
    <location>
        <begin position="155"/>
        <end position="185"/>
    </location>
</feature>
<dbReference type="EMBL" id="CP053070">
    <property type="protein sequence ID" value="QJR07234.1"/>
    <property type="molecule type" value="Genomic_DNA"/>
</dbReference>
<reference evidence="2 7" key="1">
    <citation type="submission" date="2015-01" db="EMBL/GenBank/DDBJ databases">
        <title>Characterization of Swiss Staphylococcus aureus strains involved in food poisoning.</title>
        <authorList>
            <person name="Crovadore J."/>
            <person name="Chablais R."/>
            <person name="Tonacini J."/>
            <person name="Schnyder B."/>
            <person name="Lefort F."/>
        </authorList>
    </citation>
    <scope>NUCLEOTIDE SEQUENCE [LARGE SCALE GENOMIC DNA]</scope>
    <source>
        <strain evidence="2 7">SA-120</strain>
    </source>
</reference>
<accession>A0A2S6D4D3</accession>
<evidence type="ECO:0000313" key="2">
    <source>
        <dbReference type="EMBL" id="KIT97402.1"/>
    </source>
</evidence>
<dbReference type="EMBL" id="WFHO01000017">
    <property type="protein sequence ID" value="MUG52791.1"/>
    <property type="molecule type" value="Genomic_DNA"/>
</dbReference>